<keyword evidence="8" id="KW-1185">Reference proteome</keyword>
<dbReference type="GO" id="GO:0005634">
    <property type="term" value="C:nucleus"/>
    <property type="evidence" value="ECO:0007669"/>
    <property type="project" value="TreeGrafter"/>
</dbReference>
<dbReference type="Proteomes" id="UP000826661">
    <property type="component" value="Chromosome VI"/>
</dbReference>
<dbReference type="GO" id="GO:0000978">
    <property type="term" value="F:RNA polymerase II cis-regulatory region sequence-specific DNA binding"/>
    <property type="evidence" value="ECO:0007669"/>
    <property type="project" value="TreeGrafter"/>
</dbReference>
<accession>A0A8G0LMC2</accession>
<feature type="region of interest" description="Disordered" evidence="5">
    <location>
        <begin position="1"/>
        <end position="37"/>
    </location>
</feature>
<keyword evidence="4" id="KW-0539">Nucleus</keyword>
<protein>
    <submittedName>
        <fullName evidence="7">Zn(2)-C6 fungal-type domain-containing protein</fullName>
    </submittedName>
</protein>
<dbReference type="InterPro" id="IPR001138">
    <property type="entry name" value="Zn2Cys6_DnaBD"/>
</dbReference>
<evidence type="ECO:0000313" key="8">
    <source>
        <dbReference type="Proteomes" id="UP000826661"/>
    </source>
</evidence>
<gene>
    <name evidence="7" type="ORF">H0G86_010446</name>
</gene>
<dbReference type="SMART" id="SM00066">
    <property type="entry name" value="GAL4"/>
    <property type="match status" value="1"/>
</dbReference>
<sequence>MLSIRRSLTSPQSPYNSLRMQPGQTEEPGQGGASARRACQECSRKKSKCDRLLPRCSSCQKYRRVCNYERPGKTPLTRRHLTQVEEELSRAKILLRELQSRQNRENTNASSMSLPEVNILDKEPATPSPPPSQLTEYQRHNEADVAIPQQIPSLQEYFGSSRSRDTQPPETENCTVIAHTASPNRHNLHTPCTDRLSRSNRDIMISLETPPTSGSFEWDERSGQPGGQKFVDGMGSLTSDVDGSGYLGVASGAALLRITVGNNSHRSGTTSPRVSTIPFAITSLSALDGYIDDYFSLYHRSYPIVHEATFRAQFMEIIPRPSGNAWQVLLYVVAALGAWSTATQRSDVHTGLFEAAKARFSIDMLETGNLVLVQALTLMSNYAQMGNKPNSSYNYYGLARRIAMGIGLHKEFSAWQLNPLVVEMRRRVWWCLYVFDVGSIITFSRPFDFPQSGVDVELPINVHDTDLTISTTQRPPPADTTTVYSHLRAQCSFHMATCNIYERMISNTFPTAKELTTLDDISICPWLASLPHYFQPHAIQPPKYAFCHATLQWRYRNLRILAYRPFLVRRAMSGSEWGQDQDNLDDPESIDLAFQRCLDASRESVELISGFWFNNSQTMMASWYGLYFLFQAVLIPIVCLRNNPQSDMAGAWRDQIRESIRVLESMMRLNPTASRCLRVVTSLTESYISNEEEINEPTQESWQDQLTGLYPMMWPELGSDFAQLDRINALQESTITDFMNRMSAYD</sequence>
<feature type="compositionally biased region" description="Polar residues" evidence="5">
    <location>
        <begin position="1"/>
        <end position="19"/>
    </location>
</feature>
<keyword evidence="3" id="KW-0804">Transcription</keyword>
<dbReference type="AlphaFoldDB" id="A0A8G0LMC2"/>
<proteinExistence type="predicted"/>
<dbReference type="PROSITE" id="PS00463">
    <property type="entry name" value="ZN2_CY6_FUNGAL_1"/>
    <property type="match status" value="1"/>
</dbReference>
<dbReference type="EMBL" id="CP075869">
    <property type="protein sequence ID" value="QYT03495.1"/>
    <property type="molecule type" value="Genomic_DNA"/>
</dbReference>
<dbReference type="SMART" id="SM00906">
    <property type="entry name" value="Fungal_trans"/>
    <property type="match status" value="1"/>
</dbReference>
<evidence type="ECO:0000256" key="1">
    <source>
        <dbReference type="ARBA" id="ARBA00022723"/>
    </source>
</evidence>
<evidence type="ECO:0000256" key="5">
    <source>
        <dbReference type="SAM" id="MobiDB-lite"/>
    </source>
</evidence>
<organism evidence="7 8">
    <name type="scientific">Trichoderma simmonsii</name>
    <dbReference type="NCBI Taxonomy" id="1491479"/>
    <lineage>
        <taxon>Eukaryota</taxon>
        <taxon>Fungi</taxon>
        <taxon>Dikarya</taxon>
        <taxon>Ascomycota</taxon>
        <taxon>Pezizomycotina</taxon>
        <taxon>Sordariomycetes</taxon>
        <taxon>Hypocreomycetidae</taxon>
        <taxon>Hypocreales</taxon>
        <taxon>Hypocreaceae</taxon>
        <taxon>Trichoderma</taxon>
    </lineage>
</organism>
<dbReference type="InterPro" id="IPR007219">
    <property type="entry name" value="XnlR_reg_dom"/>
</dbReference>
<keyword evidence="2" id="KW-0805">Transcription regulation</keyword>
<dbReference type="PANTHER" id="PTHR47424">
    <property type="entry name" value="REGULATORY PROTEIN GAL4"/>
    <property type="match status" value="1"/>
</dbReference>
<dbReference type="InterPro" id="IPR051127">
    <property type="entry name" value="Fungal_SecMet_Regulators"/>
</dbReference>
<dbReference type="InterPro" id="IPR036864">
    <property type="entry name" value="Zn2-C6_fun-type_DNA-bd_sf"/>
</dbReference>
<dbReference type="GO" id="GO:0006351">
    <property type="term" value="P:DNA-templated transcription"/>
    <property type="evidence" value="ECO:0007669"/>
    <property type="project" value="InterPro"/>
</dbReference>
<evidence type="ECO:0000256" key="4">
    <source>
        <dbReference type="ARBA" id="ARBA00023242"/>
    </source>
</evidence>
<reference evidence="7 8" key="1">
    <citation type="journal article" date="2021" name="BMC Genomics">
        <title>Telomere-to-telomere genome assembly of asparaginase-producing Trichoderma simmonsii.</title>
        <authorList>
            <person name="Chung D."/>
            <person name="Kwon Y.M."/>
            <person name="Yang Y."/>
        </authorList>
    </citation>
    <scope>NUCLEOTIDE SEQUENCE [LARGE SCALE GENOMIC DNA]</scope>
    <source>
        <strain evidence="7 8">GH-Sj1</strain>
    </source>
</reference>
<dbReference type="GO" id="GO:0000981">
    <property type="term" value="F:DNA-binding transcription factor activity, RNA polymerase II-specific"/>
    <property type="evidence" value="ECO:0007669"/>
    <property type="project" value="InterPro"/>
</dbReference>
<dbReference type="GO" id="GO:0008270">
    <property type="term" value="F:zinc ion binding"/>
    <property type="evidence" value="ECO:0007669"/>
    <property type="project" value="InterPro"/>
</dbReference>
<dbReference type="CDD" id="cd12148">
    <property type="entry name" value="fungal_TF_MHR"/>
    <property type="match status" value="1"/>
</dbReference>
<evidence type="ECO:0000313" key="7">
    <source>
        <dbReference type="EMBL" id="QYT03495.1"/>
    </source>
</evidence>
<evidence type="ECO:0000256" key="3">
    <source>
        <dbReference type="ARBA" id="ARBA00023163"/>
    </source>
</evidence>
<name>A0A8G0LMC2_9HYPO</name>
<feature type="domain" description="Zn(2)-C6 fungal-type" evidence="6">
    <location>
        <begin position="38"/>
        <end position="68"/>
    </location>
</feature>
<keyword evidence="1" id="KW-0479">Metal-binding</keyword>
<dbReference type="Gene3D" id="4.10.240.10">
    <property type="entry name" value="Zn(2)-C6 fungal-type DNA-binding domain"/>
    <property type="match status" value="1"/>
</dbReference>
<dbReference type="SUPFAM" id="SSF57701">
    <property type="entry name" value="Zn2/Cys6 DNA-binding domain"/>
    <property type="match status" value="1"/>
</dbReference>
<dbReference type="PROSITE" id="PS50048">
    <property type="entry name" value="ZN2_CY6_FUNGAL_2"/>
    <property type="match status" value="1"/>
</dbReference>
<dbReference type="Pfam" id="PF00172">
    <property type="entry name" value="Zn_clus"/>
    <property type="match status" value="1"/>
</dbReference>
<dbReference type="GO" id="GO:0000435">
    <property type="term" value="P:positive regulation of transcription from RNA polymerase II promoter by galactose"/>
    <property type="evidence" value="ECO:0007669"/>
    <property type="project" value="TreeGrafter"/>
</dbReference>
<evidence type="ECO:0000259" key="6">
    <source>
        <dbReference type="PROSITE" id="PS50048"/>
    </source>
</evidence>
<dbReference type="CDD" id="cd00067">
    <property type="entry name" value="GAL4"/>
    <property type="match status" value="1"/>
</dbReference>
<dbReference type="Pfam" id="PF04082">
    <property type="entry name" value="Fungal_trans"/>
    <property type="match status" value="1"/>
</dbReference>
<dbReference type="PANTHER" id="PTHR47424:SF2">
    <property type="entry name" value="TRANSCRIPTION FACTOR DOMAIN-CONTAINING PROTEIN-RELATED"/>
    <property type="match status" value="1"/>
</dbReference>
<evidence type="ECO:0000256" key="2">
    <source>
        <dbReference type="ARBA" id="ARBA00023015"/>
    </source>
</evidence>